<dbReference type="eggNOG" id="COG0582">
    <property type="taxonomic scope" value="Bacteria"/>
</dbReference>
<gene>
    <name evidence="2" type="ORF">TOL_3384</name>
</gene>
<dbReference type="InterPro" id="IPR011010">
    <property type="entry name" value="DNA_brk_join_enz"/>
</dbReference>
<keyword evidence="1" id="KW-0233">DNA recombination</keyword>
<reference evidence="2 3" key="1">
    <citation type="journal article" date="2013" name="Genome Announc.">
        <title>Genome Sequence of Thalassolituus oleivorans MIL-1 (DSM 14913T).</title>
        <authorList>
            <person name="Golyshin P.N."/>
            <person name="Werner J."/>
            <person name="Chernikova T.N."/>
            <person name="Tran H."/>
            <person name="Ferrer M."/>
            <person name="Yakimov M.M."/>
            <person name="Teeling H."/>
            <person name="Golyshina O.V."/>
        </authorList>
    </citation>
    <scope>NUCLEOTIDE SEQUENCE [LARGE SCALE GENOMIC DNA]</scope>
    <source>
        <strain evidence="2 3">MIL-1</strain>
    </source>
</reference>
<name>M5DWS7_9GAMM</name>
<accession>M5DWS7</accession>
<keyword evidence="3" id="KW-1185">Reference proteome</keyword>
<dbReference type="STRING" id="187493.CN03_16795"/>
<dbReference type="InterPro" id="IPR013762">
    <property type="entry name" value="Integrase-like_cat_sf"/>
</dbReference>
<dbReference type="GO" id="GO:0006310">
    <property type="term" value="P:DNA recombination"/>
    <property type="evidence" value="ECO:0007669"/>
    <property type="project" value="UniProtKB-KW"/>
</dbReference>
<dbReference type="EMBL" id="HF680312">
    <property type="protein sequence ID" value="CCU73774.1"/>
    <property type="molecule type" value="Genomic_DNA"/>
</dbReference>
<evidence type="ECO:0000313" key="2">
    <source>
        <dbReference type="EMBL" id="CCU73774.1"/>
    </source>
</evidence>
<dbReference type="KEGG" id="tol:TOL_3384"/>
<dbReference type="AlphaFoldDB" id="M5DWS7"/>
<sequence>MWVARFLDGTEILEAQPDQFSDDGLAKTPPDSFVISRNLSGETLSIYSDNVWDLSPYSLMSKGTKYNFTSQFGKPEGKLSKTAHTIIGEMKRIMFAVLYEPTHSGGQRNKPQTYRKILEVLRGLSIIALNENKTLAQLHESPLVGPKITASLYASKTAFRKAEALRDLIALIEYINEHFKTELPTLIPNEQLKKILSVRSQLRSSYVNDPSAQRTPLIPSRIYSALITLSTEVVTDFNEHKEQLDGFMKRIKADPLFFATPSMLKDNQRPGSTTNAKLQNAFNEYRKHYPSARRTDMPLLSQEDSVAEYGLTELFDKWTIGSNYKNYKYLKYTLKGLKYYLGYVLDAARFLIYCYSGMRKHEVDALKKNCLNSIHIPGLGELPILLSNTSKMTNSNYSESALPWATCSQVIPAVEACESIGKMMNSPSDFLFARFDFPMKIRTFINTDDHRQTILKYISRGSDELRVRESDIVELENFDAFRDWRNDPNLNLKVGEYFHISNHQFRRSTAIYAARSGKVSLPSLKFQFKHLSEVMTMLYRENASFAENILNIVKTGDSHDVIRDYRNELMLLEAQEFEAHVVKSTDKLFGGSGSRFEQEKYNNPSWLNSIEEIEKRVKDGRISYRETAIGGCSSREMCDKFSLDEIIPCLAGCDDAILGGDDGLGLKRGAKLKKYKETLETELEYLEPEHPSAHLARKEITLIHQKLIEMEAIDD</sequence>
<organism evidence="2 3">
    <name type="scientific">Thalassolituus oleivorans MIL-1</name>
    <dbReference type="NCBI Taxonomy" id="1298593"/>
    <lineage>
        <taxon>Bacteria</taxon>
        <taxon>Pseudomonadati</taxon>
        <taxon>Pseudomonadota</taxon>
        <taxon>Gammaproteobacteria</taxon>
        <taxon>Oceanospirillales</taxon>
        <taxon>Oceanospirillaceae</taxon>
        <taxon>Thalassolituus</taxon>
    </lineage>
</organism>
<dbReference type="RefSeq" id="WP_015488477.1">
    <property type="nucleotide sequence ID" value="NC_020888.1"/>
</dbReference>
<proteinExistence type="predicted"/>
<dbReference type="SUPFAM" id="SSF56349">
    <property type="entry name" value="DNA breaking-rejoining enzymes"/>
    <property type="match status" value="1"/>
</dbReference>
<evidence type="ECO:0000313" key="3">
    <source>
        <dbReference type="Proteomes" id="UP000011866"/>
    </source>
</evidence>
<dbReference type="GO" id="GO:0015074">
    <property type="term" value="P:DNA integration"/>
    <property type="evidence" value="ECO:0007669"/>
    <property type="project" value="InterPro"/>
</dbReference>
<dbReference type="Proteomes" id="UP000011866">
    <property type="component" value="Chromosome"/>
</dbReference>
<dbReference type="GeneID" id="79178099"/>
<protein>
    <submittedName>
        <fullName evidence="2">Uncharacterized protein</fullName>
    </submittedName>
</protein>
<dbReference type="GO" id="GO:0003677">
    <property type="term" value="F:DNA binding"/>
    <property type="evidence" value="ECO:0007669"/>
    <property type="project" value="InterPro"/>
</dbReference>
<dbReference type="Gene3D" id="1.10.443.10">
    <property type="entry name" value="Intergrase catalytic core"/>
    <property type="match status" value="1"/>
</dbReference>
<dbReference type="PATRIC" id="fig|1298593.3.peg.3273"/>
<dbReference type="HOGENOM" id="CLU_027796_0_0_6"/>
<evidence type="ECO:0000256" key="1">
    <source>
        <dbReference type="ARBA" id="ARBA00023172"/>
    </source>
</evidence>